<dbReference type="AlphaFoldDB" id="A0A7Z0EEG0"/>
<gene>
    <name evidence="3" type="ORF">HNR05_001846</name>
</gene>
<dbReference type="SUPFAM" id="SSF49879">
    <property type="entry name" value="SMAD/FHA domain"/>
    <property type="match status" value="1"/>
</dbReference>
<dbReference type="Proteomes" id="UP000537260">
    <property type="component" value="Unassembled WGS sequence"/>
</dbReference>
<evidence type="ECO:0000313" key="3">
    <source>
        <dbReference type="EMBL" id="NYJ20055.1"/>
    </source>
</evidence>
<sequence>MDHGRVSYERSLGGGPEWTFIVGRRFFAAVPSTTAPSIIDEFVARAPDASIILESLVALLPLAGEQNVDSFAVVCFSGETGDDGIPVSIIVRGQITATVYTVEGSRDFTDRGIRPWLLSDFQSVTAVRLAAPETSDGPEAVSPPGNGTGAVRGTALRWSLAHSNSHSSVEPTAANRYRVRLPSGDERPLDAVFVLGRRPRLSDGDGRRVVLIPLASSTSAVSATHLEIRQLGDAVLLTDLGSTNGTSVAVREAGTPHVAPVRLQPGVAFRVTADATVNVGDGNIIEILPVSER</sequence>
<evidence type="ECO:0000313" key="4">
    <source>
        <dbReference type="Proteomes" id="UP000537260"/>
    </source>
</evidence>
<comment type="caution">
    <text evidence="3">The sequence shown here is derived from an EMBL/GenBank/DDBJ whole genome shotgun (WGS) entry which is preliminary data.</text>
</comment>
<keyword evidence="4" id="KW-1185">Reference proteome</keyword>
<dbReference type="Pfam" id="PF00498">
    <property type="entry name" value="FHA"/>
    <property type="match status" value="1"/>
</dbReference>
<reference evidence="3 4" key="1">
    <citation type="submission" date="2020-07" db="EMBL/GenBank/DDBJ databases">
        <title>Sequencing the genomes of 1000 actinobacteria strains.</title>
        <authorList>
            <person name="Klenk H.-P."/>
        </authorList>
    </citation>
    <scope>NUCLEOTIDE SEQUENCE [LARGE SCALE GENOMIC DNA]</scope>
    <source>
        <strain evidence="3 4">LI1</strain>
    </source>
</reference>
<dbReference type="InterPro" id="IPR000253">
    <property type="entry name" value="FHA_dom"/>
</dbReference>
<name>A0A7Z0EEG0_9MICO</name>
<protein>
    <recommendedName>
        <fullName evidence="2">FHA domain-containing protein</fullName>
    </recommendedName>
</protein>
<proteinExistence type="predicted"/>
<keyword evidence="1" id="KW-0597">Phosphoprotein</keyword>
<feature type="domain" description="FHA" evidence="2">
    <location>
        <begin position="193"/>
        <end position="253"/>
    </location>
</feature>
<evidence type="ECO:0000259" key="2">
    <source>
        <dbReference type="PROSITE" id="PS50006"/>
    </source>
</evidence>
<dbReference type="PROSITE" id="PS50006">
    <property type="entry name" value="FHA_DOMAIN"/>
    <property type="match status" value="1"/>
</dbReference>
<dbReference type="RefSeq" id="WP_179578723.1">
    <property type="nucleotide sequence ID" value="NZ_JACCFM010000001.1"/>
</dbReference>
<evidence type="ECO:0000256" key="1">
    <source>
        <dbReference type="ARBA" id="ARBA00022553"/>
    </source>
</evidence>
<dbReference type="Gene3D" id="2.60.200.20">
    <property type="match status" value="1"/>
</dbReference>
<accession>A0A7Z0EEG0</accession>
<dbReference type="SMART" id="SM00240">
    <property type="entry name" value="FHA"/>
    <property type="match status" value="1"/>
</dbReference>
<dbReference type="CDD" id="cd00060">
    <property type="entry name" value="FHA"/>
    <property type="match status" value="1"/>
</dbReference>
<dbReference type="InterPro" id="IPR008984">
    <property type="entry name" value="SMAD_FHA_dom_sf"/>
</dbReference>
<organism evidence="3 4">
    <name type="scientific">Glaciibacter psychrotolerans</name>
    <dbReference type="NCBI Taxonomy" id="670054"/>
    <lineage>
        <taxon>Bacteria</taxon>
        <taxon>Bacillati</taxon>
        <taxon>Actinomycetota</taxon>
        <taxon>Actinomycetes</taxon>
        <taxon>Micrococcales</taxon>
        <taxon>Microbacteriaceae</taxon>
        <taxon>Glaciibacter</taxon>
    </lineage>
</organism>
<dbReference type="EMBL" id="JACCFM010000001">
    <property type="protein sequence ID" value="NYJ20055.1"/>
    <property type="molecule type" value="Genomic_DNA"/>
</dbReference>